<feature type="non-terminal residue" evidence="1">
    <location>
        <position position="1"/>
    </location>
</feature>
<evidence type="ECO:0000313" key="2">
    <source>
        <dbReference type="Proteomes" id="UP000664859"/>
    </source>
</evidence>
<sequence length="121" mass="13574">VILDTRESLDSPLIGPTVQQVASDMPSVKGGDDLFVAPLAIPRLPRRQYFLFAPAIYTDDINKNDRERCDTLYIDVKQAIFQGIELLLRARESDFYGDPVRRLAYEALSGGKPAPTFPLYV</sequence>
<dbReference type="AlphaFoldDB" id="A0A835ZE47"/>
<dbReference type="Proteomes" id="UP000664859">
    <property type="component" value="Unassembled WGS sequence"/>
</dbReference>
<name>A0A835ZE47_9STRA</name>
<proteinExistence type="predicted"/>
<dbReference type="PANTHER" id="PTHR22753:SF14">
    <property type="entry name" value="MONOACYLGLYCEROL_DIACYLGLYCEROL O-ACYLTRANSFERASE"/>
    <property type="match status" value="1"/>
</dbReference>
<gene>
    <name evidence="1" type="ORF">JKP88DRAFT_152148</name>
</gene>
<feature type="non-terminal residue" evidence="1">
    <location>
        <position position="121"/>
    </location>
</feature>
<organism evidence="1 2">
    <name type="scientific">Tribonema minus</name>
    <dbReference type="NCBI Taxonomy" id="303371"/>
    <lineage>
        <taxon>Eukaryota</taxon>
        <taxon>Sar</taxon>
        <taxon>Stramenopiles</taxon>
        <taxon>Ochrophyta</taxon>
        <taxon>PX clade</taxon>
        <taxon>Xanthophyceae</taxon>
        <taxon>Tribonematales</taxon>
        <taxon>Tribonemataceae</taxon>
        <taxon>Tribonema</taxon>
    </lineage>
</organism>
<reference evidence="1" key="1">
    <citation type="submission" date="2021-02" db="EMBL/GenBank/DDBJ databases">
        <title>First Annotated Genome of the Yellow-green Alga Tribonema minus.</title>
        <authorList>
            <person name="Mahan K.M."/>
        </authorList>
    </citation>
    <scope>NUCLEOTIDE SEQUENCE</scope>
    <source>
        <strain evidence="1">UTEX B ZZ1240</strain>
    </source>
</reference>
<dbReference type="PANTHER" id="PTHR22753">
    <property type="entry name" value="TRANSMEMBRANE PROTEIN 68"/>
    <property type="match status" value="1"/>
</dbReference>
<dbReference type="EMBL" id="JAFCMP010000046">
    <property type="protein sequence ID" value="KAG5189680.1"/>
    <property type="molecule type" value="Genomic_DNA"/>
</dbReference>
<protein>
    <submittedName>
        <fullName evidence="1">Uncharacterized protein</fullName>
    </submittedName>
</protein>
<evidence type="ECO:0000313" key="1">
    <source>
        <dbReference type="EMBL" id="KAG5189680.1"/>
    </source>
</evidence>
<dbReference type="GO" id="GO:0016020">
    <property type="term" value="C:membrane"/>
    <property type="evidence" value="ECO:0007669"/>
    <property type="project" value="TreeGrafter"/>
</dbReference>
<accession>A0A835ZE47</accession>
<comment type="caution">
    <text evidence="1">The sequence shown here is derived from an EMBL/GenBank/DDBJ whole genome shotgun (WGS) entry which is preliminary data.</text>
</comment>
<dbReference type="OrthoDB" id="44277at2759"/>
<keyword evidence="2" id="KW-1185">Reference proteome</keyword>